<proteinExistence type="predicted"/>
<keyword evidence="2" id="KW-1185">Reference proteome</keyword>
<name>A0ACA9K963_9GLOM</name>
<evidence type="ECO:0000313" key="1">
    <source>
        <dbReference type="EMBL" id="CAG8459459.1"/>
    </source>
</evidence>
<sequence>MDNNRPRQRNIQRNNFGLKRRNTPSSSPENNLNQENDSNQESDSNQENDLN</sequence>
<organism evidence="1 2">
    <name type="scientific">Cetraspora pellucida</name>
    <dbReference type="NCBI Taxonomy" id="1433469"/>
    <lineage>
        <taxon>Eukaryota</taxon>
        <taxon>Fungi</taxon>
        <taxon>Fungi incertae sedis</taxon>
        <taxon>Mucoromycota</taxon>
        <taxon>Glomeromycotina</taxon>
        <taxon>Glomeromycetes</taxon>
        <taxon>Diversisporales</taxon>
        <taxon>Gigasporaceae</taxon>
        <taxon>Cetraspora</taxon>
    </lineage>
</organism>
<accession>A0ACA9K963</accession>
<dbReference type="Proteomes" id="UP000789366">
    <property type="component" value="Unassembled WGS sequence"/>
</dbReference>
<reference evidence="1" key="1">
    <citation type="submission" date="2021-06" db="EMBL/GenBank/DDBJ databases">
        <authorList>
            <person name="Kallberg Y."/>
            <person name="Tangrot J."/>
            <person name="Rosling A."/>
        </authorList>
    </citation>
    <scope>NUCLEOTIDE SEQUENCE</scope>
    <source>
        <strain evidence="1">28 12/20/2015</strain>
    </source>
</reference>
<comment type="caution">
    <text evidence="1">The sequence shown here is derived from an EMBL/GenBank/DDBJ whole genome shotgun (WGS) entry which is preliminary data.</text>
</comment>
<evidence type="ECO:0000313" key="2">
    <source>
        <dbReference type="Proteomes" id="UP000789366"/>
    </source>
</evidence>
<gene>
    <name evidence="1" type="ORF">SPELUC_LOCUS1190</name>
</gene>
<protein>
    <submittedName>
        <fullName evidence="1">15144_t:CDS:1</fullName>
    </submittedName>
</protein>
<dbReference type="EMBL" id="CAJVPW010000592">
    <property type="protein sequence ID" value="CAG8459459.1"/>
    <property type="molecule type" value="Genomic_DNA"/>
</dbReference>